<accession>A0AA36D116</accession>
<reference evidence="1" key="1">
    <citation type="submission" date="2023-06" db="EMBL/GenBank/DDBJ databases">
        <authorList>
            <person name="Delattre M."/>
        </authorList>
    </citation>
    <scope>NUCLEOTIDE SEQUENCE</scope>
    <source>
        <strain evidence="1">AF72</strain>
    </source>
</reference>
<name>A0AA36D116_9BILA</name>
<protein>
    <submittedName>
        <fullName evidence="1">Uncharacterized protein</fullName>
    </submittedName>
</protein>
<evidence type="ECO:0000313" key="2">
    <source>
        <dbReference type="Proteomes" id="UP001177023"/>
    </source>
</evidence>
<keyword evidence="2" id="KW-1185">Reference proteome</keyword>
<sequence>MLILIFHHDETATIQTLQIKLLGQCEDADIIKKAGLRVTSCSCNAIAPVNHSKSVLLLQDAAIGDQRAPSMVPDDTDEMKAFWKIHKLKSNVETNVDELDDSSAGNREHPFLQMVKNQGTGLALSKISEASSIRDDRAPSMVPDDTDEMKAFWKIHKLKSNVETNVDELEDSSAGNREHPFLQMVKNQGTGLALSTISEASSIRDDRAPSMVPDDTDEMKAFWKIHNLKSNVETNVDELDDSSAGNREHPFLQMVKNQGTGLALSTISEASSIRDDRAPSMVPDDTDEMKAFWKIHNLKSNVETNVDELEDSSAGNREHPFLQMVKNQGTGLALSTISEASSIRDDRAPSMVPDDTDEMKAFWKIHKLKSNVETNVDELDDSSAGNREHPFLQMVKNQGTGLALSTISEASSIRDDRAPSMVPDDTDEMKAFWKIHNLKSNVETNVDELEDSSTGNREHPFLQMVKNQGTGLALSTISEASSIRDDRAPSMVPDDTDEMKAFWKIHKLKSNVETNVDELDDSSAGNREHPFLQMVKNQGTGLALSTISEASSIRDDRAPSMVPDDTDEMKAFWKIHKLKSNVETNVDELDDSSAGNREHPFLQMVKNQGTGLALSTISEASSIRDDRAPSMVPDDTDEMKAFWKIHKLKSNVETNVDELDDSSAGNREHPFLQMVKNQGTGLALSTISEASSIRDDRAPSMVPDDTDEMKAFWKIHKLKSNVETNVDELDDSSAGNREHPFLQMVKNQGTGLALSTISEASSIRDDRAPSMVPDDTDEMKAFWKIHNLKSNVATNVDELDDSSAGNREHPGMPR</sequence>
<organism evidence="1 2">
    <name type="scientific">Mesorhabditis spiculigera</name>
    <dbReference type="NCBI Taxonomy" id="96644"/>
    <lineage>
        <taxon>Eukaryota</taxon>
        <taxon>Metazoa</taxon>
        <taxon>Ecdysozoa</taxon>
        <taxon>Nematoda</taxon>
        <taxon>Chromadorea</taxon>
        <taxon>Rhabditida</taxon>
        <taxon>Rhabditina</taxon>
        <taxon>Rhabditomorpha</taxon>
        <taxon>Rhabditoidea</taxon>
        <taxon>Rhabditidae</taxon>
        <taxon>Mesorhabditinae</taxon>
        <taxon>Mesorhabditis</taxon>
    </lineage>
</organism>
<evidence type="ECO:0000313" key="1">
    <source>
        <dbReference type="EMBL" id="CAJ0577887.1"/>
    </source>
</evidence>
<dbReference type="Proteomes" id="UP001177023">
    <property type="component" value="Unassembled WGS sequence"/>
</dbReference>
<comment type="caution">
    <text evidence="1">The sequence shown here is derived from an EMBL/GenBank/DDBJ whole genome shotgun (WGS) entry which is preliminary data.</text>
</comment>
<dbReference type="AlphaFoldDB" id="A0AA36D116"/>
<feature type="non-terminal residue" evidence="1">
    <location>
        <position position="814"/>
    </location>
</feature>
<gene>
    <name evidence="1" type="ORF">MSPICULIGERA_LOCUS16151</name>
</gene>
<proteinExistence type="predicted"/>
<dbReference type="EMBL" id="CATQJA010002652">
    <property type="protein sequence ID" value="CAJ0577887.1"/>
    <property type="molecule type" value="Genomic_DNA"/>
</dbReference>